<reference evidence="2" key="1">
    <citation type="journal article" date="2019" name="Plant Biotechnol. J.">
        <title>Genome sequencing of the Australian wild diploid species Gossypium australe highlights disease resistance and delayed gland morphogenesis.</title>
        <authorList>
            <person name="Cai Y."/>
            <person name="Cai X."/>
            <person name="Wang Q."/>
            <person name="Wang P."/>
            <person name="Zhang Y."/>
            <person name="Cai C."/>
            <person name="Xu Y."/>
            <person name="Wang K."/>
            <person name="Zhou Z."/>
            <person name="Wang C."/>
            <person name="Geng S."/>
            <person name="Li B."/>
            <person name="Dong Q."/>
            <person name="Hou Y."/>
            <person name="Wang H."/>
            <person name="Ai P."/>
            <person name="Liu Z."/>
            <person name="Yi F."/>
            <person name="Sun M."/>
            <person name="An G."/>
            <person name="Cheng J."/>
            <person name="Zhang Y."/>
            <person name="Shi Q."/>
            <person name="Xie Y."/>
            <person name="Shi X."/>
            <person name="Chang Y."/>
            <person name="Huang F."/>
            <person name="Chen Y."/>
            <person name="Hong S."/>
            <person name="Mi L."/>
            <person name="Sun Q."/>
            <person name="Zhang L."/>
            <person name="Zhou B."/>
            <person name="Peng R."/>
            <person name="Zhang X."/>
            <person name="Liu F."/>
        </authorList>
    </citation>
    <scope>NUCLEOTIDE SEQUENCE [LARGE SCALE GENOMIC DNA]</scope>
    <source>
        <strain evidence="2">cv. PA1801</strain>
    </source>
</reference>
<dbReference type="GO" id="GO:0004519">
    <property type="term" value="F:endonuclease activity"/>
    <property type="evidence" value="ECO:0007669"/>
    <property type="project" value="UniProtKB-KW"/>
</dbReference>
<dbReference type="Proteomes" id="UP000325315">
    <property type="component" value="Unassembled WGS sequence"/>
</dbReference>
<dbReference type="EMBL" id="SMMG02000005">
    <property type="protein sequence ID" value="KAA3475341.1"/>
    <property type="molecule type" value="Genomic_DNA"/>
</dbReference>
<keyword evidence="1" id="KW-0269">Exonuclease</keyword>
<keyword evidence="1" id="KW-0255">Endonuclease</keyword>
<accession>A0A5B6W0U5</accession>
<evidence type="ECO:0000313" key="2">
    <source>
        <dbReference type="Proteomes" id="UP000325315"/>
    </source>
</evidence>
<gene>
    <name evidence="1" type="ORF">EPI10_025532</name>
</gene>
<comment type="caution">
    <text evidence="1">The sequence shown here is derived from an EMBL/GenBank/DDBJ whole genome shotgun (WGS) entry which is preliminary data.</text>
</comment>
<proteinExistence type="predicted"/>
<dbReference type="AlphaFoldDB" id="A0A5B6W0U5"/>
<organism evidence="1 2">
    <name type="scientific">Gossypium australe</name>
    <dbReference type="NCBI Taxonomy" id="47621"/>
    <lineage>
        <taxon>Eukaryota</taxon>
        <taxon>Viridiplantae</taxon>
        <taxon>Streptophyta</taxon>
        <taxon>Embryophyta</taxon>
        <taxon>Tracheophyta</taxon>
        <taxon>Spermatophyta</taxon>
        <taxon>Magnoliopsida</taxon>
        <taxon>eudicotyledons</taxon>
        <taxon>Gunneridae</taxon>
        <taxon>Pentapetalae</taxon>
        <taxon>rosids</taxon>
        <taxon>malvids</taxon>
        <taxon>Malvales</taxon>
        <taxon>Malvaceae</taxon>
        <taxon>Malvoideae</taxon>
        <taxon>Gossypium</taxon>
    </lineage>
</organism>
<protein>
    <submittedName>
        <fullName evidence="1">Endonuclease/exonuclease/phosphatase</fullName>
    </submittedName>
</protein>
<dbReference type="OrthoDB" id="1001867at2759"/>
<keyword evidence="1" id="KW-0378">Hydrolase</keyword>
<keyword evidence="1" id="KW-0540">Nuclease</keyword>
<dbReference type="GO" id="GO:0004527">
    <property type="term" value="F:exonuclease activity"/>
    <property type="evidence" value="ECO:0007669"/>
    <property type="project" value="UniProtKB-KW"/>
</dbReference>
<name>A0A5B6W0U5_9ROSI</name>
<sequence length="126" mass="14503">MSQFNISLLAKQGWRIINNQNSLVMRVLKAKYFPNDQFLNSRLGNSSTNISIHDDSWVPDAINFRLSSEVNSMRDSKVNALIDNIERKWRIELIKNTFAEEDAVRILRIPLACVPHDDFLVWGGEA</sequence>
<keyword evidence="2" id="KW-1185">Reference proteome</keyword>
<evidence type="ECO:0000313" key="1">
    <source>
        <dbReference type="EMBL" id="KAA3475341.1"/>
    </source>
</evidence>